<dbReference type="PANTHER" id="PTHR30255">
    <property type="entry name" value="SINGLE-STRANDED-DNA-SPECIFIC EXONUCLEASE RECJ"/>
    <property type="match status" value="1"/>
</dbReference>
<proteinExistence type="inferred from homology"/>
<evidence type="ECO:0000313" key="10">
    <source>
        <dbReference type="Proteomes" id="UP000332515"/>
    </source>
</evidence>
<accession>A0A6A7Y310</accession>
<gene>
    <name evidence="9" type="primary">recJ</name>
    <name evidence="9" type="ORF">F0357_05525</name>
</gene>
<dbReference type="InterPro" id="IPR041122">
    <property type="entry name" value="RecJ_OB"/>
</dbReference>
<dbReference type="SUPFAM" id="SSF64182">
    <property type="entry name" value="DHH phosphoesterases"/>
    <property type="match status" value="1"/>
</dbReference>
<organism evidence="9 10">
    <name type="scientific">Segnochrobactrum spirostomi</name>
    <dbReference type="NCBI Taxonomy" id="2608987"/>
    <lineage>
        <taxon>Bacteria</taxon>
        <taxon>Pseudomonadati</taxon>
        <taxon>Pseudomonadota</taxon>
        <taxon>Alphaproteobacteria</taxon>
        <taxon>Hyphomicrobiales</taxon>
        <taxon>Segnochrobactraceae</taxon>
        <taxon>Segnochrobactrum</taxon>
    </lineage>
</organism>
<feature type="domain" description="RecJ OB" evidence="8">
    <location>
        <begin position="494"/>
        <end position="588"/>
    </location>
</feature>
<dbReference type="InterPro" id="IPR003156">
    <property type="entry name" value="DHHA1_dom"/>
</dbReference>
<name>A0A6A7Y310_9HYPH</name>
<keyword evidence="5 9" id="KW-0269">Exonuclease</keyword>
<sequence>MNLPLASPVLATRSAPGARAPVLGVSASLGGRRWIGRLDERGAAEALAISQRHGVPDVIGRVLSGRSVGIEAVEAFLAPTLRDLMPDPTSLTDMEAAADRLADAVETEEQIGVVADYDVDGATSAAVLVRHLRALGSDAVVHVPDRSTEGYGVSVEAVERHARSGARLLVTLDCGTSSHEALEAARRLGLDTVVIDHHPAGVELPPARAIVNPNRQDDLSGCGHLCAAGVTFLVAVALNRTLRRRGFFATRREPDLLSLLDLVALGTVCDVVPLVGLNRAFVVKGLQVLKKRENLGLAALADAARMNGAPTPYHLGFLLGPRINAGGRIGDSTLGARLLVTEDPVEAGFIAGRLDALNRERQEAEALALAQAEAMLVDAPFESVSVVFDDGWHPGIVGLVAARLKERLGRPAFAIALDPEGRGTGSGRSISGVDLGAAVRAAAEAGLLIKGGGHAMAAGLTIARERIAEFGGFLEARLAADVAAARADDGLKLDGVLTAGGATTALVNLVERAGPYGAGHPEPIFAFPSHRLGDVRIVGQGHVKATLVSGDGRRLDGIAFRAADRDLGRALLAGRGESFHVAGCLGLDSLDPGRVSLRILDAADPRRTAF</sequence>
<dbReference type="Pfam" id="PF02272">
    <property type="entry name" value="DHHA1"/>
    <property type="match status" value="1"/>
</dbReference>
<dbReference type="GO" id="GO:0006310">
    <property type="term" value="P:DNA recombination"/>
    <property type="evidence" value="ECO:0007669"/>
    <property type="project" value="InterPro"/>
</dbReference>
<keyword evidence="3" id="KW-0540">Nuclease</keyword>
<dbReference type="EMBL" id="VWNA01000001">
    <property type="protein sequence ID" value="MQT12132.1"/>
    <property type="molecule type" value="Genomic_DNA"/>
</dbReference>
<keyword evidence="4" id="KW-0378">Hydrolase</keyword>
<feature type="domain" description="DDH" evidence="6">
    <location>
        <begin position="111"/>
        <end position="267"/>
    </location>
</feature>
<comment type="similarity">
    <text evidence="1">Belongs to the RecJ family.</text>
</comment>
<dbReference type="InterPro" id="IPR004610">
    <property type="entry name" value="RecJ"/>
</dbReference>
<dbReference type="NCBIfam" id="TIGR00644">
    <property type="entry name" value="recJ"/>
    <property type="match status" value="1"/>
</dbReference>
<dbReference type="InterPro" id="IPR038763">
    <property type="entry name" value="DHH_sf"/>
</dbReference>
<evidence type="ECO:0000256" key="3">
    <source>
        <dbReference type="ARBA" id="ARBA00022722"/>
    </source>
</evidence>
<dbReference type="InterPro" id="IPR051673">
    <property type="entry name" value="SSDNA_exonuclease_RecJ"/>
</dbReference>
<evidence type="ECO:0000256" key="2">
    <source>
        <dbReference type="ARBA" id="ARBA00019841"/>
    </source>
</evidence>
<dbReference type="Proteomes" id="UP000332515">
    <property type="component" value="Unassembled WGS sequence"/>
</dbReference>
<evidence type="ECO:0000256" key="4">
    <source>
        <dbReference type="ARBA" id="ARBA00022801"/>
    </source>
</evidence>
<evidence type="ECO:0000259" key="7">
    <source>
        <dbReference type="Pfam" id="PF02272"/>
    </source>
</evidence>
<evidence type="ECO:0000313" key="9">
    <source>
        <dbReference type="EMBL" id="MQT12132.1"/>
    </source>
</evidence>
<dbReference type="Pfam" id="PF17768">
    <property type="entry name" value="RecJ_OB"/>
    <property type="match status" value="1"/>
</dbReference>
<dbReference type="Gene3D" id="3.90.1640.30">
    <property type="match status" value="1"/>
</dbReference>
<evidence type="ECO:0000259" key="6">
    <source>
        <dbReference type="Pfam" id="PF01368"/>
    </source>
</evidence>
<comment type="caution">
    <text evidence="9">The sequence shown here is derived from an EMBL/GenBank/DDBJ whole genome shotgun (WGS) entry which is preliminary data.</text>
</comment>
<protein>
    <recommendedName>
        <fullName evidence="2">Single-stranded-DNA-specific exonuclease RecJ</fullName>
    </recommendedName>
</protein>
<keyword evidence="10" id="KW-1185">Reference proteome</keyword>
<dbReference type="GO" id="GO:0008409">
    <property type="term" value="F:5'-3' exonuclease activity"/>
    <property type="evidence" value="ECO:0007669"/>
    <property type="project" value="InterPro"/>
</dbReference>
<dbReference type="PANTHER" id="PTHR30255:SF2">
    <property type="entry name" value="SINGLE-STRANDED-DNA-SPECIFIC EXONUCLEASE RECJ"/>
    <property type="match status" value="1"/>
</dbReference>
<dbReference type="GO" id="GO:0006281">
    <property type="term" value="P:DNA repair"/>
    <property type="evidence" value="ECO:0007669"/>
    <property type="project" value="InterPro"/>
</dbReference>
<dbReference type="AlphaFoldDB" id="A0A6A7Y310"/>
<dbReference type="Pfam" id="PF01368">
    <property type="entry name" value="DHH"/>
    <property type="match status" value="1"/>
</dbReference>
<dbReference type="GO" id="GO:0003676">
    <property type="term" value="F:nucleic acid binding"/>
    <property type="evidence" value="ECO:0007669"/>
    <property type="project" value="InterPro"/>
</dbReference>
<reference evidence="9 10" key="1">
    <citation type="submission" date="2019-09" db="EMBL/GenBank/DDBJ databases">
        <title>Segnochrobactrum spirostomi gen. nov., sp. nov., isolated from the ciliate Spirostomum cf. yagiui and description of a novel family, Segnochrobactraceae fam. nov. within the order Rhizobiales of the class Alphaproteobacteria.</title>
        <authorList>
            <person name="Akter S."/>
            <person name="Shazib S.U.A."/>
            <person name="Shin M.K."/>
        </authorList>
    </citation>
    <scope>NUCLEOTIDE SEQUENCE [LARGE SCALE GENOMIC DNA]</scope>
    <source>
        <strain evidence="9 10">Sp-1</strain>
    </source>
</reference>
<dbReference type="InterPro" id="IPR001667">
    <property type="entry name" value="DDH_dom"/>
</dbReference>
<feature type="domain" description="DHHA1" evidence="7">
    <location>
        <begin position="385"/>
        <end position="477"/>
    </location>
</feature>
<evidence type="ECO:0000259" key="8">
    <source>
        <dbReference type="Pfam" id="PF17768"/>
    </source>
</evidence>
<evidence type="ECO:0000256" key="5">
    <source>
        <dbReference type="ARBA" id="ARBA00022839"/>
    </source>
</evidence>
<dbReference type="RefSeq" id="WP_153479444.1">
    <property type="nucleotide sequence ID" value="NZ_VWNA01000001.1"/>
</dbReference>
<evidence type="ECO:0000256" key="1">
    <source>
        <dbReference type="ARBA" id="ARBA00005915"/>
    </source>
</evidence>
<dbReference type="Gene3D" id="3.10.310.30">
    <property type="match status" value="1"/>
</dbReference>